<dbReference type="PROSITE" id="PS00237">
    <property type="entry name" value="G_PROTEIN_RECEP_F1_1"/>
    <property type="match status" value="1"/>
</dbReference>
<reference evidence="13" key="1">
    <citation type="thesis" date="2020" institute="ProQuest LLC" country="789 East Eisenhower Parkway, Ann Arbor, MI, USA">
        <title>Comparative Genomics and Chromosome Evolution.</title>
        <authorList>
            <person name="Mudd A.B."/>
        </authorList>
    </citation>
    <scope>NUCLEOTIDE SEQUENCE</scope>
    <source>
        <strain evidence="13">Female2</strain>
        <tissue evidence="13">Blood</tissue>
    </source>
</reference>
<proteinExistence type="inferred from homology"/>
<dbReference type="GO" id="GO:0007200">
    <property type="term" value="P:phospholipase C-activating G protein-coupled receptor signaling pathway"/>
    <property type="evidence" value="ECO:0007669"/>
    <property type="project" value="TreeGrafter"/>
</dbReference>
<comment type="caution">
    <text evidence="13">The sequence shown here is derived from an EMBL/GenBank/DDBJ whole genome shotgun (WGS) entry which is preliminary data.</text>
</comment>
<evidence type="ECO:0000256" key="6">
    <source>
        <dbReference type="ARBA" id="ARBA00023136"/>
    </source>
</evidence>
<accession>A0A8T2JSD1</accession>
<evidence type="ECO:0000313" key="14">
    <source>
        <dbReference type="Proteomes" id="UP000812440"/>
    </source>
</evidence>
<dbReference type="Pfam" id="PF00001">
    <property type="entry name" value="7tm_1"/>
    <property type="match status" value="1"/>
</dbReference>
<evidence type="ECO:0000256" key="2">
    <source>
        <dbReference type="ARBA" id="ARBA00022475"/>
    </source>
</evidence>
<evidence type="ECO:0000313" key="13">
    <source>
        <dbReference type="EMBL" id="KAG8445451.1"/>
    </source>
</evidence>
<feature type="transmembrane region" description="Helical" evidence="11">
    <location>
        <begin position="263"/>
        <end position="286"/>
    </location>
</feature>
<feature type="transmembrane region" description="Helical" evidence="11">
    <location>
        <begin position="219"/>
        <end position="243"/>
    </location>
</feature>
<feature type="transmembrane region" description="Helical" evidence="11">
    <location>
        <begin position="93"/>
        <end position="111"/>
    </location>
</feature>
<evidence type="ECO:0000256" key="8">
    <source>
        <dbReference type="ARBA" id="ARBA00023180"/>
    </source>
</evidence>
<dbReference type="SUPFAM" id="SSF81321">
    <property type="entry name" value="Family A G protein-coupled receptor-like"/>
    <property type="match status" value="1"/>
</dbReference>
<evidence type="ECO:0000256" key="3">
    <source>
        <dbReference type="ARBA" id="ARBA00022692"/>
    </source>
</evidence>
<dbReference type="FunFam" id="1.20.1070.10:FF:000142">
    <property type="entry name" value="G protein-coupled receptor 55"/>
    <property type="match status" value="1"/>
</dbReference>
<dbReference type="GO" id="GO:0004949">
    <property type="term" value="F:cannabinoid receptor activity"/>
    <property type="evidence" value="ECO:0007669"/>
    <property type="project" value="TreeGrafter"/>
</dbReference>
<dbReference type="PRINTS" id="PR00237">
    <property type="entry name" value="GPCRRHODOPSN"/>
</dbReference>
<keyword evidence="3 10" id="KW-0812">Transmembrane</keyword>
<evidence type="ECO:0000259" key="12">
    <source>
        <dbReference type="PROSITE" id="PS50262"/>
    </source>
</evidence>
<comment type="subcellular location">
    <subcellularLocation>
        <location evidence="1">Cell membrane</location>
        <topology evidence="1">Multi-pass membrane protein</topology>
    </subcellularLocation>
</comment>
<dbReference type="Proteomes" id="UP000812440">
    <property type="component" value="Chromosome 5"/>
</dbReference>
<dbReference type="Gene3D" id="1.20.1070.10">
    <property type="entry name" value="Rhodopsin 7-helix transmembrane proteins"/>
    <property type="match status" value="1"/>
</dbReference>
<dbReference type="GO" id="GO:0035025">
    <property type="term" value="P:positive regulation of Rho protein signal transduction"/>
    <property type="evidence" value="ECO:0007669"/>
    <property type="project" value="TreeGrafter"/>
</dbReference>
<feature type="transmembrane region" description="Helical" evidence="11">
    <location>
        <begin position="132"/>
        <end position="155"/>
    </location>
</feature>
<keyword evidence="7 10" id="KW-0675">Receptor</keyword>
<dbReference type="EMBL" id="JAACNH010000004">
    <property type="protein sequence ID" value="KAG8445451.1"/>
    <property type="molecule type" value="Genomic_DNA"/>
</dbReference>
<evidence type="ECO:0000256" key="5">
    <source>
        <dbReference type="ARBA" id="ARBA00023040"/>
    </source>
</evidence>
<keyword evidence="6 11" id="KW-0472">Membrane</keyword>
<evidence type="ECO:0000256" key="11">
    <source>
        <dbReference type="SAM" id="Phobius"/>
    </source>
</evidence>
<organism evidence="13 14">
    <name type="scientific">Hymenochirus boettgeri</name>
    <name type="common">Congo dwarf clawed frog</name>
    <dbReference type="NCBI Taxonomy" id="247094"/>
    <lineage>
        <taxon>Eukaryota</taxon>
        <taxon>Metazoa</taxon>
        <taxon>Chordata</taxon>
        <taxon>Craniata</taxon>
        <taxon>Vertebrata</taxon>
        <taxon>Euteleostomi</taxon>
        <taxon>Amphibia</taxon>
        <taxon>Batrachia</taxon>
        <taxon>Anura</taxon>
        <taxon>Pipoidea</taxon>
        <taxon>Pipidae</taxon>
        <taxon>Pipinae</taxon>
        <taxon>Hymenochirus</taxon>
    </lineage>
</organism>
<keyword evidence="9 10" id="KW-0807">Transducer</keyword>
<keyword evidence="4 11" id="KW-1133">Transmembrane helix</keyword>
<feature type="transmembrane region" description="Helical" evidence="11">
    <location>
        <begin position="52"/>
        <end position="73"/>
    </location>
</feature>
<comment type="similarity">
    <text evidence="10">Belongs to the G-protein coupled receptor 1 family.</text>
</comment>
<dbReference type="OrthoDB" id="9447539at2759"/>
<gene>
    <name evidence="13" type="ORF">GDO86_010290</name>
</gene>
<feature type="transmembrane region" description="Helical" evidence="11">
    <location>
        <begin position="175"/>
        <end position="198"/>
    </location>
</feature>
<dbReference type="InterPro" id="IPR017452">
    <property type="entry name" value="GPCR_Rhodpsn_7TM"/>
</dbReference>
<dbReference type="AlphaFoldDB" id="A0A8T2JSD1"/>
<evidence type="ECO:0000256" key="4">
    <source>
        <dbReference type="ARBA" id="ARBA00022989"/>
    </source>
</evidence>
<evidence type="ECO:0000256" key="1">
    <source>
        <dbReference type="ARBA" id="ARBA00004651"/>
    </source>
</evidence>
<dbReference type="PROSITE" id="PS50262">
    <property type="entry name" value="G_PROTEIN_RECEP_F1_2"/>
    <property type="match status" value="1"/>
</dbReference>
<sequence length="313" mass="36476">MNKSHFCNLSDINSVMNSIQLAIYIPTFILGCFLNIFALWIFCFYMKNWTEVVIYMVNLAILDIFLLFSLPFKMYFSQPDLLVDRRLCKFAEALYFTNMYGSIYTITFISLDRYIAIQHPFLAKHLRSTKKAKIVCVLIWVFVWTVSACTFRFHYEDTEGRCFHNMSEQIWSPPVIVSVEIFGFLFPMIIILGCSVQITRTLLAHRMISKQNNGQGTTIRHIVVSNLVVFLLSFSPCHLAILLQFLVRQKVILDCSYQRHVSMFVQVTMCLANVNPCLDALCYYFAVKEFRDKPGHIHSIIHRSISFQQSRSE</sequence>
<dbReference type="GO" id="GO:0005886">
    <property type="term" value="C:plasma membrane"/>
    <property type="evidence" value="ECO:0007669"/>
    <property type="project" value="UniProtKB-SubCell"/>
</dbReference>
<dbReference type="PANTHER" id="PTHR24232">
    <property type="entry name" value="G-PROTEIN COUPLED RECEPTOR"/>
    <property type="match status" value="1"/>
</dbReference>
<keyword evidence="14" id="KW-1185">Reference proteome</keyword>
<dbReference type="PANTHER" id="PTHR24232:SF56">
    <property type="entry name" value="G-PROTEIN COUPLED RECEPTOR 55"/>
    <property type="match status" value="1"/>
</dbReference>
<evidence type="ECO:0000256" key="7">
    <source>
        <dbReference type="ARBA" id="ARBA00023170"/>
    </source>
</evidence>
<keyword evidence="5 10" id="KW-0297">G-protein coupled receptor</keyword>
<evidence type="ECO:0000256" key="9">
    <source>
        <dbReference type="ARBA" id="ARBA00023224"/>
    </source>
</evidence>
<keyword evidence="8" id="KW-0325">Glycoprotein</keyword>
<protein>
    <recommendedName>
        <fullName evidence="12">G-protein coupled receptors family 1 profile domain-containing protein</fullName>
    </recommendedName>
</protein>
<keyword evidence="2" id="KW-1003">Cell membrane</keyword>
<feature type="transmembrane region" description="Helical" evidence="11">
    <location>
        <begin position="23"/>
        <end position="45"/>
    </location>
</feature>
<feature type="domain" description="G-protein coupled receptors family 1 profile" evidence="12">
    <location>
        <begin position="34"/>
        <end position="283"/>
    </location>
</feature>
<dbReference type="PROSITE" id="PS51257">
    <property type="entry name" value="PROKAR_LIPOPROTEIN"/>
    <property type="match status" value="1"/>
</dbReference>
<dbReference type="InterPro" id="IPR000276">
    <property type="entry name" value="GPCR_Rhodpsn"/>
</dbReference>
<name>A0A8T2JSD1_9PIPI</name>
<evidence type="ECO:0000256" key="10">
    <source>
        <dbReference type="RuleBase" id="RU000688"/>
    </source>
</evidence>